<proteinExistence type="predicted"/>
<dbReference type="Proteomes" id="UP001341840">
    <property type="component" value="Unassembled WGS sequence"/>
</dbReference>
<organism evidence="2 3">
    <name type="scientific">Stylosanthes scabra</name>
    <dbReference type="NCBI Taxonomy" id="79078"/>
    <lineage>
        <taxon>Eukaryota</taxon>
        <taxon>Viridiplantae</taxon>
        <taxon>Streptophyta</taxon>
        <taxon>Embryophyta</taxon>
        <taxon>Tracheophyta</taxon>
        <taxon>Spermatophyta</taxon>
        <taxon>Magnoliopsida</taxon>
        <taxon>eudicotyledons</taxon>
        <taxon>Gunneridae</taxon>
        <taxon>Pentapetalae</taxon>
        <taxon>rosids</taxon>
        <taxon>fabids</taxon>
        <taxon>Fabales</taxon>
        <taxon>Fabaceae</taxon>
        <taxon>Papilionoideae</taxon>
        <taxon>50 kb inversion clade</taxon>
        <taxon>dalbergioids sensu lato</taxon>
        <taxon>Dalbergieae</taxon>
        <taxon>Pterocarpus clade</taxon>
        <taxon>Stylosanthes</taxon>
    </lineage>
</organism>
<dbReference type="PANTHER" id="PTHR36766:SF40">
    <property type="entry name" value="DISEASE RESISTANCE PROTEIN RGA3"/>
    <property type="match status" value="1"/>
</dbReference>
<reference evidence="2 3" key="1">
    <citation type="journal article" date="2023" name="Plants (Basel)">
        <title>Bridging the Gap: Combining Genomics and Transcriptomics Approaches to Understand Stylosanthes scabra, an Orphan Legume from the Brazilian Caatinga.</title>
        <authorList>
            <person name="Ferreira-Neto J.R.C."/>
            <person name="da Silva M.D."/>
            <person name="Binneck E."/>
            <person name="de Melo N.F."/>
            <person name="da Silva R.H."/>
            <person name="de Melo A.L.T.M."/>
            <person name="Pandolfi V."/>
            <person name="Bustamante F.O."/>
            <person name="Brasileiro-Vidal A.C."/>
            <person name="Benko-Iseppon A.M."/>
        </authorList>
    </citation>
    <scope>NUCLEOTIDE SEQUENCE [LARGE SCALE GENOMIC DNA]</scope>
    <source>
        <tissue evidence="2">Leaves</tissue>
    </source>
</reference>
<accession>A0ABU6VUY5</accession>
<sequence>MLREDMVNEVLTRILSTSLDVSKVRKLAIEGDRRGSYREMVLDGDTLSARSCGPVMEYAFKSMEQHKYDLVELQIECSCNSLTSLSLDAFPNLKTLFIEGCRNLKSVSMSEPPNCDKLVSFTGEGLAAPSLTHLHLRACDKLKALPSPMNTLLPNLHTLEINTCRNIRRLHLPSLTFLEIFFFPNLETLECNKLHRLTSLQQLHIQHCGSLKYMEGEKLPSSLLLLKIRKCGLLGEECKNKHQQVWPKIEHIPTILVDDQQIL</sequence>
<dbReference type="Gene3D" id="3.80.10.10">
    <property type="entry name" value="Ribonuclease Inhibitor"/>
    <property type="match status" value="1"/>
</dbReference>
<dbReference type="EMBL" id="JASCZI010152653">
    <property type="protein sequence ID" value="MED6176488.1"/>
    <property type="molecule type" value="Genomic_DNA"/>
</dbReference>
<dbReference type="SUPFAM" id="SSF52047">
    <property type="entry name" value="RNI-like"/>
    <property type="match status" value="1"/>
</dbReference>
<evidence type="ECO:0000256" key="1">
    <source>
        <dbReference type="ARBA" id="ARBA00022821"/>
    </source>
</evidence>
<keyword evidence="1" id="KW-0611">Plant defense</keyword>
<protein>
    <submittedName>
        <fullName evidence="2">Uncharacterized protein</fullName>
    </submittedName>
</protein>
<dbReference type="InterPro" id="IPR032675">
    <property type="entry name" value="LRR_dom_sf"/>
</dbReference>
<gene>
    <name evidence="2" type="ORF">PIB30_088653</name>
</gene>
<keyword evidence="3" id="KW-1185">Reference proteome</keyword>
<dbReference type="PANTHER" id="PTHR36766">
    <property type="entry name" value="PLANT BROAD-SPECTRUM MILDEW RESISTANCE PROTEIN RPW8"/>
    <property type="match status" value="1"/>
</dbReference>
<comment type="caution">
    <text evidence="2">The sequence shown here is derived from an EMBL/GenBank/DDBJ whole genome shotgun (WGS) entry which is preliminary data.</text>
</comment>
<name>A0ABU6VUY5_9FABA</name>
<evidence type="ECO:0000313" key="3">
    <source>
        <dbReference type="Proteomes" id="UP001341840"/>
    </source>
</evidence>
<evidence type="ECO:0000313" key="2">
    <source>
        <dbReference type="EMBL" id="MED6176488.1"/>
    </source>
</evidence>